<dbReference type="Proteomes" id="UP000628669">
    <property type="component" value="Unassembled WGS sequence"/>
</dbReference>
<gene>
    <name evidence="1" type="ORF">JHL15_03580</name>
</gene>
<evidence type="ECO:0008006" key="3">
    <source>
        <dbReference type="Google" id="ProtNLM"/>
    </source>
</evidence>
<comment type="caution">
    <text evidence="1">The sequence shown here is derived from an EMBL/GenBank/DDBJ whole genome shotgun (WGS) entry which is preliminary data.</text>
</comment>
<proteinExistence type="predicted"/>
<dbReference type="SUPFAM" id="SSF56059">
    <property type="entry name" value="Glutathione synthetase ATP-binding domain-like"/>
    <property type="match status" value="1"/>
</dbReference>
<evidence type="ECO:0000313" key="2">
    <source>
        <dbReference type="Proteomes" id="UP000628669"/>
    </source>
</evidence>
<reference evidence="2" key="1">
    <citation type="submission" date="2021-01" db="EMBL/GenBank/DDBJ databases">
        <title>Genome public.</title>
        <authorList>
            <person name="Liu C."/>
            <person name="Sun Q."/>
        </authorList>
    </citation>
    <scope>NUCLEOTIDE SEQUENCE [LARGE SCALE GENOMIC DNA]</scope>
    <source>
        <strain evidence="2">YIM B02567</strain>
    </source>
</reference>
<dbReference type="EMBL" id="JAENHK010000001">
    <property type="protein sequence ID" value="MBK1894831.1"/>
    <property type="molecule type" value="Genomic_DNA"/>
</dbReference>
<evidence type="ECO:0000313" key="1">
    <source>
        <dbReference type="EMBL" id="MBK1894831.1"/>
    </source>
</evidence>
<accession>A0ABS1FQX5</accession>
<dbReference type="Gene3D" id="3.30.470.20">
    <property type="entry name" value="ATP-grasp fold, B domain"/>
    <property type="match status" value="1"/>
</dbReference>
<protein>
    <recommendedName>
        <fullName evidence="3">Grasp-with-spasm system ATP-grasp peptide maturase</fullName>
    </recommendedName>
</protein>
<dbReference type="PANTHER" id="PTHR21621">
    <property type="entry name" value="RIBOSOMAL PROTEIN S6 MODIFICATION PROTEIN"/>
    <property type="match status" value="1"/>
</dbReference>
<keyword evidence="2" id="KW-1185">Reference proteome</keyword>
<name>A0ABS1FQX5_9FLAO</name>
<sequence length="311" mass="36819">MVLLVSKYNDSITDEICSWLLSENKKFIRLNENQVISSIYFDFNQNIFEISVDNISYNLNEIKSVFYRNGSISYDTIHFNNKEEIDIEIGEFYKKEYKSITNFIFYYLKAKNISMYGNFFVKEVNKLEVLHLASLIGFKIPETYIFSEVSNIRQTISQKEYITKAISEMQPIINDKDLYLNYTCQIFQEKIPNKKSIVPTLLQNMIQSDFEIRTFFFENKIWSIATFDFENNVDIRNIKEIDKKYIPYELPKSLKNKILKLAKVLKLKCGTIDLLKTKNEFHFLEVNPLGQFHQVSYFGNYNIGKYIANLL</sequence>
<organism evidence="1 2">
    <name type="scientific">Chryseobacterium paridis</name>
    <dbReference type="NCBI Taxonomy" id="2800328"/>
    <lineage>
        <taxon>Bacteria</taxon>
        <taxon>Pseudomonadati</taxon>
        <taxon>Bacteroidota</taxon>
        <taxon>Flavobacteriia</taxon>
        <taxon>Flavobacteriales</taxon>
        <taxon>Weeksellaceae</taxon>
        <taxon>Chryseobacterium group</taxon>
        <taxon>Chryseobacterium</taxon>
    </lineage>
</organism>
<dbReference type="PANTHER" id="PTHR21621:SF0">
    <property type="entry name" value="BETA-CITRYLGLUTAMATE SYNTHASE B-RELATED"/>
    <property type="match status" value="1"/>
</dbReference>
<dbReference type="RefSeq" id="WP_200242879.1">
    <property type="nucleotide sequence ID" value="NZ_JAENHK010000001.1"/>
</dbReference>